<evidence type="ECO:0000256" key="10">
    <source>
        <dbReference type="PIRNR" id="PIRNR036489"/>
    </source>
</evidence>
<evidence type="ECO:0000313" key="20">
    <source>
        <dbReference type="RGD" id="621294"/>
    </source>
</evidence>
<dbReference type="PROSITE" id="PS00373">
    <property type="entry name" value="GART"/>
    <property type="match status" value="1"/>
</dbReference>
<dbReference type="InterPro" id="IPR016160">
    <property type="entry name" value="Ald_DH_CS_CYS"/>
</dbReference>
<dbReference type="VEuPathDB" id="HostDB:ENSRNOG00000047023"/>
<dbReference type="InterPro" id="IPR002376">
    <property type="entry name" value="Formyl_transf_N"/>
</dbReference>
<evidence type="ECO:0000256" key="12">
    <source>
        <dbReference type="PIRSR" id="PIRSR036489-2"/>
    </source>
</evidence>
<evidence type="ECO:0000256" key="3">
    <source>
        <dbReference type="ARBA" id="ARBA00022450"/>
    </source>
</evidence>
<evidence type="ECO:0000259" key="17">
    <source>
        <dbReference type="PROSITE" id="PS50075"/>
    </source>
</evidence>
<keyword evidence="3" id="KW-0596">Phosphopantetheine</keyword>
<dbReference type="AlphaFoldDB" id="A0A0G2K0D8"/>
<keyword evidence="7" id="KW-0007">Acetylation</keyword>
<evidence type="ECO:0000256" key="1">
    <source>
        <dbReference type="ARBA" id="ARBA00007995"/>
    </source>
</evidence>
<evidence type="ECO:0000256" key="2">
    <source>
        <dbReference type="ARBA" id="ARBA00010978"/>
    </source>
</evidence>
<dbReference type="Gene3D" id="3.40.605.10">
    <property type="entry name" value="Aldehyde Dehydrogenase, Chain A, domain 1"/>
    <property type="match status" value="1"/>
</dbReference>
<feature type="site" description="Essential for catalytic activity" evidence="14">
    <location>
        <position position="142"/>
    </location>
</feature>
<dbReference type="InterPro" id="IPR036477">
    <property type="entry name" value="Formyl_transf_N_sf"/>
</dbReference>
<dbReference type="Gene3D" id="3.40.309.10">
    <property type="entry name" value="Aldehyde Dehydrogenase, Chain A, domain 2"/>
    <property type="match status" value="1"/>
</dbReference>
<sequence length="892" mass="97485">MKIAVIGQSLFGQEVYCQLRKEGHEVVGVFTIPDKDGKADPLGLEAEKDGVPVFKFPRWRARGQALPEVVAKYQALGAELNVLPFCSQFIPMEVINAPRHGSIIYHPSLLPRHRGASAINWTLIHGDKKGGFTIFWADDGLDTGDLLLQKECEVLPDDTVSTLYNRFLFPEGIKGMVQAVRLIAEGTAPRCPQSEEGATYEGIQKKETAKINWDQPAEAIHNWIRGNDKVPGAWTEACGQKLTFFNSTLNTSGLSTQGEALPIPGAHRPGVVTKAGLILFGNDDRMLLVKNIQLEDGKMMPASQFFKGSASSDLELTEAELATAEAVRSSWMRILPNVPEVEDSTDFFKSGAASVDVVRLVEEVKELCDGLELENEDVYMATTFRGFIQLLVRKLRGEDDESECVINYVEKAVNKLTLQMPYQLFIGGEFVDAEGSKTYNTINPTDGSATISKSSSSKSAVAAAKEAFENGLWGKINARDRGRLLYRLADVMEQHQEELATIEALDAGAVYTLALKTHVGMSIQTFRYFAGWCDKIQGATIPINQARPNRNLTLTKKEPVGVCGIVIPWNYPLMMLSWKTAACLAAGNTVVIKPAQVTPLTALKFAELTLKAGIPKGVVNILPGSGSLVGQRLSDHPDVRKIGFTGSTEVGKHIMKSCALSNVKKVSLELGGKSPLIIFADCDLNKAVQMGMSSVFFNKGENCIAAGRLFVEESIHNQFVQKVVIAFLLLQRRHDQHNVQKSLLGLVSGARVGKRLSAAYASNVHQSTVSPAGFFFQPTVFTDVEDHMYIAKEESFGPIMIISRFADGDVDAVLSRANATEFGLASGVFTRDINKALYVSDKLQAGTVFINTYNKTDVAAPFGGFKQSGFGKDLGEAALNEYLRIKTVTFEY</sequence>
<keyword evidence="4" id="KW-0597">Phosphoprotein</keyword>
<evidence type="ECO:0000256" key="16">
    <source>
        <dbReference type="RuleBase" id="RU003345"/>
    </source>
</evidence>
<evidence type="ECO:0000256" key="13">
    <source>
        <dbReference type="PIRSR" id="PIRSR036489-3"/>
    </source>
</evidence>
<dbReference type="SUPFAM" id="SSF53720">
    <property type="entry name" value="ALDH-like"/>
    <property type="match status" value="1"/>
</dbReference>
<dbReference type="GO" id="GO:0016620">
    <property type="term" value="F:oxidoreductase activity, acting on the aldehyde or oxo group of donors, NAD or NADP as acceptor"/>
    <property type="evidence" value="ECO:0007669"/>
    <property type="project" value="InterPro"/>
</dbReference>
<dbReference type="Gene3D" id="3.40.50.170">
    <property type="entry name" value="Formyl transferase, N-terminal domain"/>
    <property type="match status" value="1"/>
</dbReference>
<reference evidence="23" key="2">
    <citation type="journal article" date="2012" name="Nat. Commun.">
        <title>Quantitative maps of protein phosphorylation sites across 14 different rat organs and tissues.</title>
        <authorList>
            <person name="Lundby A."/>
            <person name="Secher A."/>
            <person name="Lage K."/>
            <person name="Nordsborg N.B."/>
            <person name="Dmytriyev A."/>
            <person name="Lundby C."/>
            <person name="Olsen J.V."/>
        </authorList>
    </citation>
    <scope>IDENTIFICATION BY MASS SPECTROMETRY [LARGE SCALE ANALYSIS]</scope>
</reference>
<dbReference type="Pfam" id="PF02911">
    <property type="entry name" value="Formyl_trans_C"/>
    <property type="match status" value="1"/>
</dbReference>
<organism evidence="18 19">
    <name type="scientific">Rattus norvegicus</name>
    <name type="common">Rat</name>
    <dbReference type="NCBI Taxonomy" id="10116"/>
    <lineage>
        <taxon>Eukaryota</taxon>
        <taxon>Metazoa</taxon>
        <taxon>Chordata</taxon>
        <taxon>Craniata</taxon>
        <taxon>Vertebrata</taxon>
        <taxon>Euteleostomi</taxon>
        <taxon>Mammalia</taxon>
        <taxon>Eutheria</taxon>
        <taxon>Euarchontoglires</taxon>
        <taxon>Glires</taxon>
        <taxon>Rodentia</taxon>
        <taxon>Myomorpha</taxon>
        <taxon>Muroidea</taxon>
        <taxon>Muridae</taxon>
        <taxon>Murinae</taxon>
        <taxon>Rattus</taxon>
    </lineage>
</organism>
<dbReference type="PIRSF" id="PIRSF036489">
    <property type="entry name" value="10-FTHFDH"/>
    <property type="match status" value="1"/>
</dbReference>
<dbReference type="InterPro" id="IPR016162">
    <property type="entry name" value="Ald_DH_N"/>
</dbReference>
<proteinExistence type="evidence at protein level"/>
<dbReference type="InterPro" id="IPR016163">
    <property type="entry name" value="Ald_DH_C"/>
</dbReference>
<feature type="binding site" evidence="13">
    <location>
        <begin position="794"/>
        <end position="796"/>
    </location>
    <ligand>
        <name>NADP(+)</name>
        <dbReference type="ChEBI" id="CHEBI:58349"/>
    </ligand>
</feature>
<evidence type="ECO:0000256" key="7">
    <source>
        <dbReference type="ARBA" id="ARBA00022990"/>
    </source>
</evidence>
<dbReference type="InterPro" id="IPR015590">
    <property type="entry name" value="Aldehyde_DH_dom"/>
</dbReference>
<keyword evidence="21" id="KW-1267">Proteomics identification</keyword>
<dbReference type="Bgee" id="ENSRNOG00000047023">
    <property type="expression patterns" value="Expressed in liver and 18 other cell types or tissues"/>
</dbReference>
<dbReference type="FunFam" id="1.10.1200.10:FF:000002">
    <property type="entry name" value="10-formyltetrahydrofolate dehydrogenase"/>
    <property type="match status" value="1"/>
</dbReference>
<evidence type="ECO:0000313" key="19">
    <source>
        <dbReference type="Proteomes" id="UP000002494"/>
    </source>
</evidence>
<dbReference type="Ensembl" id="ENSRNOT00000085966.3">
    <property type="protein sequence ID" value="ENSRNOP00000071405.2"/>
    <property type="gene ID" value="ENSRNOG00000047023.4"/>
</dbReference>
<dbReference type="PROSITE" id="PS50075">
    <property type="entry name" value="CARRIER"/>
    <property type="match status" value="1"/>
</dbReference>
<comment type="similarity">
    <text evidence="1 10">In the C-terminal section; belongs to the aldehyde dehydrogenase family. ALDH1L subfamily.</text>
</comment>
<dbReference type="InterPro" id="IPR016161">
    <property type="entry name" value="Ald_DH/histidinol_DH"/>
</dbReference>
<dbReference type="SUPFAM" id="SSF50486">
    <property type="entry name" value="FMT C-terminal domain-like"/>
    <property type="match status" value="1"/>
</dbReference>
<dbReference type="GeneTree" id="ENSGT00940000160913"/>
<dbReference type="Gene3D" id="3.10.25.10">
    <property type="entry name" value="Formyl transferase, C-terminal domain"/>
    <property type="match status" value="1"/>
</dbReference>
<feature type="active site" evidence="15">
    <location>
        <position position="669"/>
    </location>
</feature>
<dbReference type="CDD" id="cd08647">
    <property type="entry name" value="FMT_core_FDH_N"/>
    <property type="match status" value="1"/>
</dbReference>
<keyword evidence="6 10" id="KW-0521">NADP</keyword>
<dbReference type="InterPro" id="IPR011407">
    <property type="entry name" value="10_FTHF_DH"/>
</dbReference>
<feature type="binding site" evidence="13">
    <location>
        <begin position="646"/>
        <end position="647"/>
    </location>
    <ligand>
        <name>NADP(+)</name>
        <dbReference type="ChEBI" id="CHEBI:58349"/>
    </ligand>
</feature>
<evidence type="ECO:0000256" key="6">
    <source>
        <dbReference type="ARBA" id="ARBA00022857"/>
    </source>
</evidence>
<evidence type="ECO:0000256" key="4">
    <source>
        <dbReference type="ARBA" id="ARBA00022553"/>
    </source>
</evidence>
<dbReference type="Proteomes" id="UP000002494">
    <property type="component" value="Chromosome 4"/>
</dbReference>
<dbReference type="FunFam" id="3.40.605.10:FF:000026">
    <property type="entry name" value="Aldehyde dehydrogenase, putative"/>
    <property type="match status" value="1"/>
</dbReference>
<feature type="active site" description="Proton donor" evidence="11">
    <location>
        <position position="703"/>
    </location>
</feature>
<protein>
    <recommendedName>
        <fullName evidence="10">10-formyltetrahydrofolate dehydrogenase</fullName>
        <ecNumber evidence="10">1.5.1.6</ecNumber>
    </recommendedName>
</protein>
<evidence type="ECO:0000256" key="5">
    <source>
        <dbReference type="ARBA" id="ARBA00022563"/>
    </source>
</evidence>
<dbReference type="InterPro" id="IPR036736">
    <property type="entry name" value="ACP-like_sf"/>
</dbReference>
<dbReference type="Pfam" id="PF00171">
    <property type="entry name" value="Aldedh"/>
    <property type="match status" value="1"/>
</dbReference>
<dbReference type="RGD" id="621294">
    <property type="gene designation" value="Aldh1l1"/>
</dbReference>
<evidence type="ECO:0007829" key="22">
    <source>
        <dbReference type="PubMed" id="16396499"/>
    </source>
</evidence>
<name>A0A0G2K0D8_RAT</name>
<feature type="binding site" evidence="12">
    <location>
        <begin position="88"/>
        <end position="90"/>
    </location>
    <ligand>
        <name>(6R)-10-formyltetrahydrofolate</name>
        <dbReference type="ChEBI" id="CHEBI:195366"/>
    </ligand>
</feature>
<keyword evidence="8 10" id="KW-0560">Oxidoreductase</keyword>
<evidence type="ECO:0000256" key="14">
    <source>
        <dbReference type="PIRSR" id="PIRSR036489-4"/>
    </source>
</evidence>
<dbReference type="Gene3D" id="1.10.1200.10">
    <property type="entry name" value="ACP-like"/>
    <property type="match status" value="1"/>
</dbReference>
<feature type="binding site" evidence="12">
    <location>
        <position position="142"/>
    </location>
    <ligand>
        <name>(6R)-10-formyltetrahydrofolate</name>
        <dbReference type="ChEBI" id="CHEBI:195366"/>
    </ligand>
</feature>
<feature type="binding site" evidence="13">
    <location>
        <begin position="567"/>
        <end position="569"/>
    </location>
    <ligand>
        <name>NADP(+)</name>
        <dbReference type="ChEBI" id="CHEBI:58349"/>
    </ligand>
</feature>
<evidence type="ECO:0000256" key="11">
    <source>
        <dbReference type="PIRSR" id="PIRSR036489-1"/>
    </source>
</evidence>
<dbReference type="InterPro" id="IPR037022">
    <property type="entry name" value="Formyl_trans_C_sf"/>
</dbReference>
<accession>A0A0G2K0D8</accession>
<comment type="similarity">
    <text evidence="2 10">In the N-terminal section; belongs to the GART family.</text>
</comment>
<keyword evidence="19" id="KW-1185">Reference proteome</keyword>
<evidence type="ECO:0000256" key="8">
    <source>
        <dbReference type="ARBA" id="ARBA00023002"/>
    </source>
</evidence>
<dbReference type="InterPro" id="IPR011034">
    <property type="entry name" value="Formyl_transferase-like_C_sf"/>
</dbReference>
<comment type="catalytic activity">
    <reaction evidence="9">
        <text>(6R)-10-formyltetrahydrofolate + NADP(+) + H2O = (6S)-5,6,7,8-tetrahydrofolate + CO2 + NADPH + H(+)</text>
        <dbReference type="Rhea" id="RHEA:10180"/>
        <dbReference type="ChEBI" id="CHEBI:15377"/>
        <dbReference type="ChEBI" id="CHEBI:15378"/>
        <dbReference type="ChEBI" id="CHEBI:16526"/>
        <dbReference type="ChEBI" id="CHEBI:57453"/>
        <dbReference type="ChEBI" id="CHEBI:57783"/>
        <dbReference type="ChEBI" id="CHEBI:58349"/>
        <dbReference type="ChEBI" id="CHEBI:195366"/>
        <dbReference type="EC" id="1.5.1.6"/>
    </reaction>
    <physiologicalReaction direction="left-to-right" evidence="9">
        <dbReference type="Rhea" id="RHEA:10181"/>
    </physiologicalReaction>
</comment>
<dbReference type="GO" id="GO:0016155">
    <property type="term" value="F:formyltetrahydrofolate dehydrogenase activity"/>
    <property type="evidence" value="ECO:0007669"/>
    <property type="project" value="UniProtKB-UniRule"/>
</dbReference>
<keyword evidence="5 10" id="KW-0554">One-carbon metabolism</keyword>
<reference evidence="22" key="1">
    <citation type="journal article" date="2006" name="J. Proteome Res.">
        <title>Phosphoproteomic analysis of rat liver by high capacity IMAC and LC-MS/MS.</title>
        <authorList>
            <person name="Moser K."/>
            <person name="White F.M."/>
        </authorList>
    </citation>
    <scope>IDENTIFICATION BY MASS SPECTROMETRY [LARGE SCALE ANALYSIS]</scope>
</reference>
<dbReference type="GO" id="GO:0005737">
    <property type="term" value="C:cytoplasm"/>
    <property type="evidence" value="ECO:0007669"/>
    <property type="project" value="InterPro"/>
</dbReference>
<evidence type="ECO:0007829" key="23">
    <source>
        <dbReference type="PubMed" id="22673903"/>
    </source>
</evidence>
<dbReference type="GO" id="GO:0006730">
    <property type="term" value="P:one-carbon metabolic process"/>
    <property type="evidence" value="ECO:0007669"/>
    <property type="project" value="UniProtKB-KW"/>
</dbReference>
<dbReference type="PANTHER" id="PTHR11699">
    <property type="entry name" value="ALDEHYDE DEHYDROGENASE-RELATED"/>
    <property type="match status" value="1"/>
</dbReference>
<dbReference type="SUPFAM" id="SSF53328">
    <property type="entry name" value="Formyltransferase"/>
    <property type="match status" value="1"/>
</dbReference>
<dbReference type="InterPro" id="IPR029510">
    <property type="entry name" value="Ald_DH_CS_GLU"/>
</dbReference>
<dbReference type="FunFam" id="3.10.25.10:FF:000002">
    <property type="entry name" value="10-formyltetrahydrofolate dehydrogenase"/>
    <property type="match status" value="1"/>
</dbReference>
<dbReference type="InterPro" id="IPR001555">
    <property type="entry name" value="GART_AS"/>
</dbReference>
<reference evidence="18" key="3">
    <citation type="submission" date="2024-01" db="EMBL/GenBank/DDBJ databases">
        <title>GRCr8: a new rat reference genome assembly contstructed from accurate long reads and long range scaffolding.</title>
        <authorList>
            <person name="Doris P.A."/>
            <person name="Kalbfleisch T."/>
            <person name="Li K."/>
            <person name="Howe K."/>
            <person name="Wood J."/>
        </authorList>
    </citation>
    <scope>NUCLEOTIDE SEQUENCE [LARGE SCALE GENOMIC DNA]</scope>
    <source>
        <strain evidence="18">Brown Norway</strain>
    </source>
</reference>
<dbReference type="PROSITE" id="PS00070">
    <property type="entry name" value="ALDEHYDE_DEHYDR_CYS"/>
    <property type="match status" value="1"/>
</dbReference>
<evidence type="ECO:0000256" key="9">
    <source>
        <dbReference type="ARBA" id="ARBA00048239"/>
    </source>
</evidence>
<evidence type="ECO:0007829" key="21">
    <source>
        <dbReference type="PeptideAtlas" id="A0A0G2K0D8"/>
    </source>
</evidence>
<dbReference type="GO" id="GO:0009258">
    <property type="term" value="P:10-formyltetrahydrofolate catabolic process"/>
    <property type="evidence" value="ECO:0007669"/>
    <property type="project" value="UniProtKB-UniRule"/>
</dbReference>
<evidence type="ECO:0000256" key="15">
    <source>
        <dbReference type="PROSITE-ProRule" id="PRU10007"/>
    </source>
</evidence>
<dbReference type="ExpressionAtlas" id="A0A0G2K0D8">
    <property type="expression patterns" value="baseline and differential"/>
</dbReference>
<gene>
    <name evidence="18 20" type="primary">Aldh1l1</name>
</gene>
<dbReference type="FunFam" id="3.40.605.10:FF:000001">
    <property type="entry name" value="Aldehyde dehydrogenase 1"/>
    <property type="match status" value="1"/>
</dbReference>
<dbReference type="PROSITE" id="PS00687">
    <property type="entry name" value="ALDEHYDE_DEHYDR_GLU"/>
    <property type="match status" value="1"/>
</dbReference>
<feature type="domain" description="Carrier" evidence="17">
    <location>
        <begin position="318"/>
        <end position="395"/>
    </location>
</feature>
<feature type="binding site" evidence="13">
    <location>
        <begin position="593"/>
        <end position="596"/>
    </location>
    <ligand>
        <name>NADP(+)</name>
        <dbReference type="ChEBI" id="CHEBI:58349"/>
    </ligand>
</feature>
<dbReference type="EC" id="1.5.1.6" evidence="10"/>
<reference evidence="18" key="4">
    <citation type="submission" date="2025-08" db="UniProtKB">
        <authorList>
            <consortium name="Ensembl"/>
        </authorList>
    </citation>
    <scope>IDENTIFICATION</scope>
    <source>
        <strain evidence="18">Brown Norway</strain>
    </source>
</reference>
<dbReference type="CDD" id="cd08703">
    <property type="entry name" value="FDH_Hydrolase_C"/>
    <property type="match status" value="1"/>
</dbReference>
<reference evidence="18" key="5">
    <citation type="submission" date="2025-09" db="UniProtKB">
        <authorList>
            <consortium name="Ensembl"/>
        </authorList>
    </citation>
    <scope>IDENTIFICATION</scope>
    <source>
        <strain evidence="18">Brown Norway</strain>
    </source>
</reference>
<evidence type="ECO:0000313" key="18">
    <source>
        <dbReference type="Ensembl" id="ENSRNOP00000071405.2"/>
    </source>
</evidence>
<dbReference type="SUPFAM" id="SSF47336">
    <property type="entry name" value="ACP-like"/>
    <property type="match status" value="1"/>
</dbReference>
<feature type="active site" description="Proton donor" evidence="11">
    <location>
        <position position="106"/>
    </location>
</feature>
<dbReference type="InterPro" id="IPR009081">
    <property type="entry name" value="PP-bd_ACP"/>
</dbReference>
<feature type="binding site" evidence="13">
    <location>
        <begin position="626"/>
        <end position="631"/>
    </location>
    <ligand>
        <name>NADP(+)</name>
        <dbReference type="ChEBI" id="CHEBI:58349"/>
    </ligand>
</feature>
<dbReference type="FunFam" id="3.40.50.170:FF:000002">
    <property type="entry name" value="10-formyltetrahydrofolate dehydrogenase"/>
    <property type="match status" value="1"/>
</dbReference>
<feature type="active site" description="Proton acceptor" evidence="11">
    <location>
        <position position="669"/>
    </location>
</feature>
<comment type="similarity">
    <text evidence="16">Belongs to the aldehyde dehydrogenase family.</text>
</comment>
<dbReference type="InterPro" id="IPR005793">
    <property type="entry name" value="Formyl_trans_C"/>
</dbReference>
<dbReference type="Pfam" id="PF00551">
    <property type="entry name" value="Formyl_trans_N"/>
    <property type="match status" value="1"/>
</dbReference>